<evidence type="ECO:0000313" key="3">
    <source>
        <dbReference type="Proteomes" id="UP000515728"/>
    </source>
</evidence>
<dbReference type="InterPro" id="IPR014710">
    <property type="entry name" value="RmlC-like_jellyroll"/>
</dbReference>
<accession>A0A7G7MM81</accession>
<keyword evidence="2" id="KW-0560">Oxidoreductase</keyword>
<dbReference type="RefSeq" id="WP_185720717.1">
    <property type="nucleotide sequence ID" value="NZ_BAAAWI010000001.1"/>
</dbReference>
<dbReference type="KEGG" id="ppel:H6H00_08245"/>
<feature type="domain" description="ChrR-like cupin" evidence="1">
    <location>
        <begin position="17"/>
        <end position="113"/>
    </location>
</feature>
<keyword evidence="3" id="KW-1185">Reference proteome</keyword>
<evidence type="ECO:0000313" key="2">
    <source>
        <dbReference type="EMBL" id="QNG53892.1"/>
    </source>
</evidence>
<dbReference type="Pfam" id="PF12973">
    <property type="entry name" value="Cupin_7"/>
    <property type="match status" value="1"/>
</dbReference>
<dbReference type="Proteomes" id="UP000515728">
    <property type="component" value="Chromosome"/>
</dbReference>
<gene>
    <name evidence="2" type="ORF">H6H00_08245</name>
</gene>
<dbReference type="EMBL" id="CP060131">
    <property type="protein sequence ID" value="QNG53892.1"/>
    <property type="molecule type" value="Genomic_DNA"/>
</dbReference>
<dbReference type="Gene3D" id="2.60.120.10">
    <property type="entry name" value="Jelly Rolls"/>
    <property type="match status" value="1"/>
</dbReference>
<proteinExistence type="predicted"/>
<dbReference type="InterPro" id="IPR025979">
    <property type="entry name" value="ChrR-like_cupin_dom"/>
</dbReference>
<dbReference type="InterPro" id="IPR011051">
    <property type="entry name" value="RmlC_Cupin_sf"/>
</dbReference>
<evidence type="ECO:0000259" key="1">
    <source>
        <dbReference type="Pfam" id="PF12973"/>
    </source>
</evidence>
<dbReference type="GO" id="GO:0051213">
    <property type="term" value="F:dioxygenase activity"/>
    <property type="evidence" value="ECO:0007669"/>
    <property type="project" value="UniProtKB-KW"/>
</dbReference>
<dbReference type="AlphaFoldDB" id="A0A7G7MM81"/>
<reference evidence="2 3" key="1">
    <citation type="submission" date="2020-08" db="EMBL/GenBank/DDBJ databases">
        <authorList>
            <person name="Mo P."/>
        </authorList>
    </citation>
    <scope>NUCLEOTIDE SEQUENCE [LARGE SCALE GENOMIC DNA]</scope>
    <source>
        <strain evidence="2 3">CGMCC 4.1532</strain>
    </source>
</reference>
<protein>
    <submittedName>
        <fullName evidence="2">2,4'-dihydroxyacetophenone dioxygenase family protein</fullName>
    </submittedName>
</protein>
<keyword evidence="2" id="KW-0223">Dioxygenase</keyword>
<organism evidence="2 3">
    <name type="scientific">Pseudonocardia petroleophila</name>
    <dbReference type="NCBI Taxonomy" id="37331"/>
    <lineage>
        <taxon>Bacteria</taxon>
        <taxon>Bacillati</taxon>
        <taxon>Actinomycetota</taxon>
        <taxon>Actinomycetes</taxon>
        <taxon>Pseudonocardiales</taxon>
        <taxon>Pseudonocardiaceae</taxon>
        <taxon>Pseudonocardia</taxon>
    </lineage>
</organism>
<dbReference type="SUPFAM" id="SSF51182">
    <property type="entry name" value="RmlC-like cupins"/>
    <property type="match status" value="1"/>
</dbReference>
<name>A0A7G7MM81_9PSEU</name>
<dbReference type="CDD" id="cd20302">
    <property type="entry name" value="cupin_DAD"/>
    <property type="match status" value="1"/>
</dbReference>
<sequence length="158" mass="17727">MTGTLPDLTTEPSHFAADSRHWHPFTPYSDEVHLKVFTADVARNETAVMLRAEAGAQLGVHDHFGRVLAYTLRGRWSYAEHDWVSGPGDFVYEVANSQHTLVADPAEDIEMFIYVEGPIHFLGADGEIVGIETARTFADRYLRFCLDNGYPAPELNPY</sequence>